<dbReference type="Pfam" id="PF09397">
    <property type="entry name" value="FtsK_gamma"/>
    <property type="match status" value="1"/>
</dbReference>
<dbReference type="Proteomes" id="UP000184404">
    <property type="component" value="Unassembled WGS sequence"/>
</dbReference>
<accession>A0A1M4WF90</accession>
<evidence type="ECO:0000313" key="19">
    <source>
        <dbReference type="EMBL" id="SHE79961.1"/>
    </source>
</evidence>
<evidence type="ECO:0000256" key="7">
    <source>
        <dbReference type="ARBA" id="ARBA00022829"/>
    </source>
</evidence>
<feature type="transmembrane region" description="Helical" evidence="17">
    <location>
        <begin position="33"/>
        <end position="55"/>
    </location>
</feature>
<dbReference type="InterPro" id="IPR025199">
    <property type="entry name" value="FtsK_4TM"/>
</dbReference>
<evidence type="ECO:0000256" key="14">
    <source>
        <dbReference type="ARBA" id="ARBA00025923"/>
    </source>
</evidence>
<evidence type="ECO:0000256" key="6">
    <source>
        <dbReference type="ARBA" id="ARBA00022741"/>
    </source>
</evidence>
<gene>
    <name evidence="19" type="ORF">SAMN02745190_01215</name>
</gene>
<dbReference type="GO" id="GO:0007059">
    <property type="term" value="P:chromosome segregation"/>
    <property type="evidence" value="ECO:0007669"/>
    <property type="project" value="UniProtKB-KW"/>
</dbReference>
<comment type="function">
    <text evidence="13">Essential cell division protein that coordinates cell division and chromosome segregation. The N-terminus is involved in assembly of the cell-division machinery. The C-terminus functions as a DNA motor that moves dsDNA in an ATP-dependent manner towards the dif recombination site, which is located within the replication terminus region. Required for activation of the Xer recombinase, allowing activation of chromosome unlinking by recombination.</text>
</comment>
<evidence type="ECO:0000256" key="5">
    <source>
        <dbReference type="ARBA" id="ARBA00022692"/>
    </source>
</evidence>
<keyword evidence="12" id="KW-0131">Cell cycle</keyword>
<feature type="region of interest" description="Disordered" evidence="16">
    <location>
        <begin position="208"/>
        <end position="245"/>
    </location>
</feature>
<dbReference type="SMART" id="SM00843">
    <property type="entry name" value="Ftsk_gamma"/>
    <property type="match status" value="1"/>
</dbReference>
<dbReference type="GO" id="GO:0003677">
    <property type="term" value="F:DNA binding"/>
    <property type="evidence" value="ECO:0007669"/>
    <property type="project" value="UniProtKB-KW"/>
</dbReference>
<feature type="binding site" evidence="15">
    <location>
        <begin position="515"/>
        <end position="522"/>
    </location>
    <ligand>
        <name>ATP</name>
        <dbReference type="ChEBI" id="CHEBI:30616"/>
    </ligand>
</feature>
<feature type="region of interest" description="Disordered" evidence="16">
    <location>
        <begin position="260"/>
        <end position="357"/>
    </location>
</feature>
<evidence type="ECO:0000256" key="3">
    <source>
        <dbReference type="ARBA" id="ARBA00022475"/>
    </source>
</evidence>
<dbReference type="Pfam" id="PF01580">
    <property type="entry name" value="FtsK_SpoIIIE"/>
    <property type="match status" value="1"/>
</dbReference>
<dbReference type="InterPro" id="IPR036390">
    <property type="entry name" value="WH_DNA-bd_sf"/>
</dbReference>
<evidence type="ECO:0000259" key="18">
    <source>
        <dbReference type="PROSITE" id="PS50901"/>
    </source>
</evidence>
<keyword evidence="9 17" id="KW-1133">Transmembrane helix</keyword>
<dbReference type="Gene3D" id="3.30.980.40">
    <property type="match status" value="1"/>
</dbReference>
<evidence type="ECO:0000256" key="12">
    <source>
        <dbReference type="ARBA" id="ARBA00023306"/>
    </source>
</evidence>
<keyword evidence="4" id="KW-0132">Cell division</keyword>
<dbReference type="PANTHER" id="PTHR22683:SF41">
    <property type="entry name" value="DNA TRANSLOCASE FTSK"/>
    <property type="match status" value="1"/>
</dbReference>
<comment type="similarity">
    <text evidence="2">Belongs to the FtsK/SpoIIIE/SftA family.</text>
</comment>
<dbReference type="InterPro" id="IPR002543">
    <property type="entry name" value="FtsK_dom"/>
</dbReference>
<dbReference type="Gene3D" id="1.10.10.10">
    <property type="entry name" value="Winged helix-like DNA-binding domain superfamily/Winged helix DNA-binding domain"/>
    <property type="match status" value="1"/>
</dbReference>
<evidence type="ECO:0000256" key="15">
    <source>
        <dbReference type="PROSITE-ProRule" id="PRU00289"/>
    </source>
</evidence>
<keyword evidence="6 15" id="KW-0547">Nucleotide-binding</keyword>
<dbReference type="GO" id="GO:0005524">
    <property type="term" value="F:ATP binding"/>
    <property type="evidence" value="ECO:0007669"/>
    <property type="project" value="UniProtKB-UniRule"/>
</dbReference>
<evidence type="ECO:0000256" key="8">
    <source>
        <dbReference type="ARBA" id="ARBA00022840"/>
    </source>
</evidence>
<dbReference type="PROSITE" id="PS50901">
    <property type="entry name" value="FTSK"/>
    <property type="match status" value="1"/>
</dbReference>
<evidence type="ECO:0000313" key="20">
    <source>
        <dbReference type="Proteomes" id="UP000184404"/>
    </source>
</evidence>
<dbReference type="InterPro" id="IPR003593">
    <property type="entry name" value="AAA+_ATPase"/>
</dbReference>
<organism evidence="19 20">
    <name type="scientific">Schwartzia succinivorans DSM 10502</name>
    <dbReference type="NCBI Taxonomy" id="1123243"/>
    <lineage>
        <taxon>Bacteria</taxon>
        <taxon>Bacillati</taxon>
        <taxon>Bacillota</taxon>
        <taxon>Negativicutes</taxon>
        <taxon>Selenomonadales</taxon>
        <taxon>Selenomonadaceae</taxon>
        <taxon>Schwartzia</taxon>
    </lineage>
</organism>
<feature type="compositionally biased region" description="Low complexity" evidence="16">
    <location>
        <begin position="262"/>
        <end position="271"/>
    </location>
</feature>
<dbReference type="RefSeq" id="WP_072935285.1">
    <property type="nucleotide sequence ID" value="NZ_FQUG01000004.1"/>
</dbReference>
<reference evidence="19 20" key="1">
    <citation type="submission" date="2016-11" db="EMBL/GenBank/DDBJ databases">
        <authorList>
            <person name="Jaros S."/>
            <person name="Januszkiewicz K."/>
            <person name="Wedrychowicz H."/>
        </authorList>
    </citation>
    <scope>NUCLEOTIDE SEQUENCE [LARGE SCALE GENOMIC DNA]</scope>
    <source>
        <strain evidence="19 20">DSM 10502</strain>
    </source>
</reference>
<evidence type="ECO:0000256" key="1">
    <source>
        <dbReference type="ARBA" id="ARBA00004651"/>
    </source>
</evidence>
<keyword evidence="8 15" id="KW-0067">ATP-binding</keyword>
<feature type="transmembrane region" description="Helical" evidence="17">
    <location>
        <begin position="119"/>
        <end position="139"/>
    </location>
</feature>
<sequence length="843" mass="91142">MDKRRRTRKKKIAAKPAAADAGRRYELGGIATVAVSAVSLCGLAGLNVGFIGFYFARFLRYFFGVGSWFFALLLLLVGAQLIVNHRGFKLSKRFLGVAVFYTMLLAVYHHLAIPVGEEILPPSLPEGGGLLGGGILLLVRKFFGVDGALIVLIACGVGSVLLATTWSLASGVKKTEKHAQEGLMKAQSAMETTYDKVREIRAARAKKESFYNQEEDTRFSGGAAVPKSKQSLREQPVPEPEPEPVEEELFYEETFPVEEPVESVPVSVTESKPQEAVQPQTAVPESVQEPELPMPPSFTIEYSEEKQGQGEVYAPETPEDDEPSTSVPVPPAPKAAPVAEAAAASKQEPAAVSAEAPAEQVYRIPRVEEILTKRPHVRNAALEQEIADKAQVLSQTLENFKVKATILNACHGPAVTRYELEPAPGVKVSKITNLADDLALALAAFSVRIEPIPGKSAIGVEVPNRELEGVVLRDVLEDAAFAKAKSKLTVGLGKDVSGKAIFADLAKMPHLLIAGATGSGKSVCVNTLITSILFKAAPDEVKFILIDPKMVELSNYNGIPHLMVPVVTDMRKAASVLNWAVQEMEKRYGKFAEHGVRNIEGYNNKLPDDKMPSIVLVIDELADLMMVAPHDVEDAICRIAQKARAAGIHLVVATQRPSVDVITGIIKANIPSRISFAVSSQVDSRTILDMSGAEKLLGKGDMLFYPVGSSKPQRVQGAFIGDDEVDRLLEFIRAQGQEAEPNEEIINFTEQAAQAADEKENGKGKSSGPAMDELLPKAVELIMQSGQASTSSIQRRFRIGYTRAARLIDTMEELGIVGPNAGSKPREILMTEAEARETVDSVM</sequence>
<comment type="subunit">
    <text evidence="14">Homohexamer. Forms a ring that surrounds DNA.</text>
</comment>
<proteinExistence type="inferred from homology"/>
<name>A0A1M4WF90_9FIRM</name>
<keyword evidence="7" id="KW-0159">Chromosome partition</keyword>
<evidence type="ECO:0000256" key="2">
    <source>
        <dbReference type="ARBA" id="ARBA00006474"/>
    </source>
</evidence>
<feature type="transmembrane region" description="Helical" evidence="17">
    <location>
        <begin position="61"/>
        <end position="82"/>
    </location>
</feature>
<keyword evidence="20" id="KW-1185">Reference proteome</keyword>
<dbReference type="Gene3D" id="3.40.50.300">
    <property type="entry name" value="P-loop containing nucleotide triphosphate hydrolases"/>
    <property type="match status" value="1"/>
</dbReference>
<feature type="compositionally biased region" description="Low complexity" evidence="16">
    <location>
        <begin position="335"/>
        <end position="357"/>
    </location>
</feature>
<dbReference type="InterPro" id="IPR018541">
    <property type="entry name" value="Ftsk_gamma"/>
</dbReference>
<keyword evidence="5 17" id="KW-0812">Transmembrane</keyword>
<evidence type="ECO:0000256" key="11">
    <source>
        <dbReference type="ARBA" id="ARBA00023136"/>
    </source>
</evidence>
<keyword evidence="10" id="KW-0238">DNA-binding</keyword>
<dbReference type="InterPro" id="IPR027417">
    <property type="entry name" value="P-loop_NTPase"/>
</dbReference>
<dbReference type="SMART" id="SM00382">
    <property type="entry name" value="AAA"/>
    <property type="match status" value="1"/>
</dbReference>
<feature type="transmembrane region" description="Helical" evidence="17">
    <location>
        <begin position="148"/>
        <end position="169"/>
    </location>
</feature>
<dbReference type="SUPFAM" id="SSF52540">
    <property type="entry name" value="P-loop containing nucleoside triphosphate hydrolases"/>
    <property type="match status" value="1"/>
</dbReference>
<evidence type="ECO:0000256" key="16">
    <source>
        <dbReference type="SAM" id="MobiDB-lite"/>
    </source>
</evidence>
<dbReference type="Pfam" id="PF13491">
    <property type="entry name" value="FtsK_4TM"/>
    <property type="match status" value="1"/>
</dbReference>
<feature type="transmembrane region" description="Helical" evidence="17">
    <location>
        <begin position="94"/>
        <end position="113"/>
    </location>
</feature>
<evidence type="ECO:0000256" key="4">
    <source>
        <dbReference type="ARBA" id="ARBA00022618"/>
    </source>
</evidence>
<comment type="subcellular location">
    <subcellularLocation>
        <location evidence="1">Cell membrane</location>
        <topology evidence="1">Multi-pass membrane protein</topology>
    </subcellularLocation>
</comment>
<dbReference type="AlphaFoldDB" id="A0A1M4WF90"/>
<dbReference type="GO" id="GO:0005886">
    <property type="term" value="C:plasma membrane"/>
    <property type="evidence" value="ECO:0007669"/>
    <property type="project" value="UniProtKB-SubCell"/>
</dbReference>
<dbReference type="InterPro" id="IPR036388">
    <property type="entry name" value="WH-like_DNA-bd_sf"/>
</dbReference>
<dbReference type="Pfam" id="PF17854">
    <property type="entry name" value="FtsK_alpha"/>
    <property type="match status" value="1"/>
</dbReference>
<dbReference type="GO" id="GO:0051301">
    <property type="term" value="P:cell division"/>
    <property type="evidence" value="ECO:0007669"/>
    <property type="project" value="UniProtKB-KW"/>
</dbReference>
<dbReference type="InterPro" id="IPR050206">
    <property type="entry name" value="FtsK/SpoIIIE/SftA"/>
</dbReference>
<dbReference type="SUPFAM" id="SSF46785">
    <property type="entry name" value="Winged helix' DNA-binding domain"/>
    <property type="match status" value="1"/>
</dbReference>
<feature type="domain" description="FtsK" evidence="18">
    <location>
        <begin position="498"/>
        <end position="685"/>
    </location>
</feature>
<dbReference type="STRING" id="1123243.SAMN02745190_01215"/>
<keyword evidence="3" id="KW-1003">Cell membrane</keyword>
<evidence type="ECO:0000256" key="13">
    <source>
        <dbReference type="ARBA" id="ARBA00024986"/>
    </source>
</evidence>
<evidence type="ECO:0000256" key="9">
    <source>
        <dbReference type="ARBA" id="ARBA00022989"/>
    </source>
</evidence>
<evidence type="ECO:0000256" key="17">
    <source>
        <dbReference type="SAM" id="Phobius"/>
    </source>
</evidence>
<protein>
    <submittedName>
        <fullName evidence="19">DNA segregation ATPase FtsK/SpoIIIE, S-DNA-T family</fullName>
    </submittedName>
</protein>
<keyword evidence="11 17" id="KW-0472">Membrane</keyword>
<dbReference type="CDD" id="cd01127">
    <property type="entry name" value="TrwB_TraG_TraD_VirD4"/>
    <property type="match status" value="1"/>
</dbReference>
<dbReference type="EMBL" id="FQUG01000004">
    <property type="protein sequence ID" value="SHE79961.1"/>
    <property type="molecule type" value="Genomic_DNA"/>
</dbReference>
<dbReference type="InterPro" id="IPR041027">
    <property type="entry name" value="FtsK_alpha"/>
</dbReference>
<dbReference type="PANTHER" id="PTHR22683">
    <property type="entry name" value="SPORULATION PROTEIN RELATED"/>
    <property type="match status" value="1"/>
</dbReference>
<evidence type="ECO:0000256" key="10">
    <source>
        <dbReference type="ARBA" id="ARBA00023125"/>
    </source>
</evidence>